<organism evidence="1 2">
    <name type="scientific">Russula earlei</name>
    <dbReference type="NCBI Taxonomy" id="71964"/>
    <lineage>
        <taxon>Eukaryota</taxon>
        <taxon>Fungi</taxon>
        <taxon>Dikarya</taxon>
        <taxon>Basidiomycota</taxon>
        <taxon>Agaricomycotina</taxon>
        <taxon>Agaricomycetes</taxon>
        <taxon>Russulales</taxon>
        <taxon>Russulaceae</taxon>
        <taxon>Russula</taxon>
    </lineage>
</organism>
<dbReference type="EMBL" id="JAGFNK010000001">
    <property type="protein sequence ID" value="KAI9513394.1"/>
    <property type="molecule type" value="Genomic_DNA"/>
</dbReference>
<reference evidence="1" key="1">
    <citation type="submission" date="2021-03" db="EMBL/GenBank/DDBJ databases">
        <title>Evolutionary priming and transition to the ectomycorrhizal habit in an iconic lineage of mushroom-forming fungi: is preadaptation a requirement?</title>
        <authorList>
            <consortium name="DOE Joint Genome Institute"/>
            <person name="Looney B.P."/>
            <person name="Miyauchi S."/>
            <person name="Morin E."/>
            <person name="Drula E."/>
            <person name="Courty P.E."/>
            <person name="Chicoki N."/>
            <person name="Fauchery L."/>
            <person name="Kohler A."/>
            <person name="Kuo A."/>
            <person name="LaButti K."/>
            <person name="Pangilinan J."/>
            <person name="Lipzen A."/>
            <person name="Riley R."/>
            <person name="Andreopoulos W."/>
            <person name="He G."/>
            <person name="Johnson J."/>
            <person name="Barry K.W."/>
            <person name="Grigoriev I.V."/>
            <person name="Nagy L."/>
            <person name="Hibbett D."/>
            <person name="Henrissat B."/>
            <person name="Matheny P.B."/>
            <person name="Labbe J."/>
            <person name="Martin A.F."/>
        </authorList>
    </citation>
    <scope>NUCLEOTIDE SEQUENCE</scope>
    <source>
        <strain evidence="1">BPL698</strain>
    </source>
</reference>
<protein>
    <submittedName>
        <fullName evidence="1">Uncharacterized protein</fullName>
    </submittedName>
</protein>
<dbReference type="Proteomes" id="UP001207468">
    <property type="component" value="Unassembled WGS sequence"/>
</dbReference>
<gene>
    <name evidence="1" type="ORF">F5148DRAFT_1278776</name>
</gene>
<evidence type="ECO:0000313" key="2">
    <source>
        <dbReference type="Proteomes" id="UP001207468"/>
    </source>
</evidence>
<name>A0ACC0UNW8_9AGAM</name>
<sequence length="91" mass="10052">MRTSTVFAIISLVVGISPSFGLRSRCPRGVSDDPKGKMKLPHQQVHTSTSITPPTEKKYVKQSLQLSHLDHVVKDDASKRQPTSGTRKDKP</sequence>
<proteinExistence type="predicted"/>
<keyword evidence="2" id="KW-1185">Reference proteome</keyword>
<evidence type="ECO:0000313" key="1">
    <source>
        <dbReference type="EMBL" id="KAI9513394.1"/>
    </source>
</evidence>
<comment type="caution">
    <text evidence="1">The sequence shown here is derived from an EMBL/GenBank/DDBJ whole genome shotgun (WGS) entry which is preliminary data.</text>
</comment>
<accession>A0ACC0UNW8</accession>